<evidence type="ECO:0000313" key="1">
    <source>
        <dbReference type="EMBL" id="RTR26567.1"/>
    </source>
</evidence>
<name>A0A3S0I6V5_9BACI</name>
<evidence type="ECO:0000313" key="2">
    <source>
        <dbReference type="Proteomes" id="UP000271374"/>
    </source>
</evidence>
<dbReference type="Proteomes" id="UP000271374">
    <property type="component" value="Unassembled WGS sequence"/>
</dbReference>
<reference evidence="1 2" key="1">
    <citation type="submission" date="2018-12" db="EMBL/GenBank/DDBJ databases">
        <title>Bacillus yapensis draft genome sequence.</title>
        <authorList>
            <person name="Yu L."/>
            <person name="Xu X."/>
            <person name="Tang X."/>
        </authorList>
    </citation>
    <scope>NUCLEOTIDE SEQUENCE [LARGE SCALE GENOMIC DNA]</scope>
    <source>
        <strain evidence="1 2">XXST-01</strain>
    </source>
</reference>
<dbReference type="SUPFAM" id="SSF143011">
    <property type="entry name" value="RelE-like"/>
    <property type="match status" value="1"/>
</dbReference>
<protein>
    <recommendedName>
        <fullName evidence="3">Type II toxin-antitoxin system RelE/ParE family toxin</fullName>
    </recommendedName>
</protein>
<dbReference type="InterPro" id="IPR035093">
    <property type="entry name" value="RelE/ParE_toxin_dom_sf"/>
</dbReference>
<dbReference type="EMBL" id="RXNT01000023">
    <property type="protein sequence ID" value="RTR26567.1"/>
    <property type="molecule type" value="Genomic_DNA"/>
</dbReference>
<dbReference type="AlphaFoldDB" id="A0A3S0I6V5"/>
<dbReference type="Gene3D" id="3.30.2310.20">
    <property type="entry name" value="RelE-like"/>
    <property type="match status" value="1"/>
</dbReference>
<sequence length="103" mass="12232">MRGVYKMYLVKFSSRRVEKELSKFNKKEKAMIEEAIRVLSEDPRPTSLQYGGLNRNKEVKRVKCKRARVFYKIDDNDKVIYIGKVENRDSKSYSCNPEEWFAA</sequence>
<proteinExistence type="predicted"/>
<accession>A0A3S0I6V5</accession>
<gene>
    <name evidence="1" type="ORF">EKG37_21080</name>
</gene>
<organism evidence="1 2">
    <name type="scientific">Bacillus yapensis</name>
    <dbReference type="NCBI Taxonomy" id="2492960"/>
    <lineage>
        <taxon>Bacteria</taxon>
        <taxon>Bacillati</taxon>
        <taxon>Bacillota</taxon>
        <taxon>Bacilli</taxon>
        <taxon>Bacillales</taxon>
        <taxon>Bacillaceae</taxon>
        <taxon>Bacillus</taxon>
    </lineage>
</organism>
<dbReference type="OrthoDB" id="2896500at2"/>
<keyword evidence="2" id="KW-1185">Reference proteome</keyword>
<comment type="caution">
    <text evidence="1">The sequence shown here is derived from an EMBL/GenBank/DDBJ whole genome shotgun (WGS) entry which is preliminary data.</text>
</comment>
<evidence type="ECO:0008006" key="3">
    <source>
        <dbReference type="Google" id="ProtNLM"/>
    </source>
</evidence>